<evidence type="ECO:0000256" key="10">
    <source>
        <dbReference type="ARBA" id="ARBA00022960"/>
    </source>
</evidence>
<dbReference type="Pfam" id="PF00132">
    <property type="entry name" value="Hexapep"/>
    <property type="match status" value="2"/>
</dbReference>
<dbReference type="PANTHER" id="PTHR43584:SF3">
    <property type="entry name" value="BIFUNCTIONAL PROTEIN GLMU"/>
    <property type="match status" value="1"/>
</dbReference>
<feature type="binding site" evidence="18">
    <location>
        <position position="377"/>
    </location>
    <ligand>
        <name>UDP-N-acetyl-alpha-D-glucosamine</name>
        <dbReference type="ChEBI" id="CHEBI:57705"/>
    </ligand>
</feature>
<feature type="region of interest" description="Linker" evidence="18">
    <location>
        <begin position="241"/>
        <end position="261"/>
    </location>
</feature>
<proteinExistence type="inferred from homology"/>
<keyword evidence="13 18" id="KW-0012">Acyltransferase</keyword>
<dbReference type="Proteomes" id="UP000249169">
    <property type="component" value="Unassembled WGS sequence"/>
</dbReference>
<evidence type="ECO:0000256" key="2">
    <source>
        <dbReference type="ARBA" id="ARBA00007707"/>
    </source>
</evidence>
<evidence type="ECO:0000256" key="8">
    <source>
        <dbReference type="ARBA" id="ARBA00022737"/>
    </source>
</evidence>
<keyword evidence="12 18" id="KW-0511">Multifunctional enzyme</keyword>
<evidence type="ECO:0000313" key="20">
    <source>
        <dbReference type="EMBL" id="RAL23933.1"/>
    </source>
</evidence>
<dbReference type="EC" id="2.3.1.157" evidence="18"/>
<evidence type="ECO:0000256" key="5">
    <source>
        <dbReference type="ARBA" id="ARBA00022679"/>
    </source>
</evidence>
<evidence type="ECO:0000256" key="17">
    <source>
        <dbReference type="ARBA" id="ARBA00049628"/>
    </source>
</evidence>
<keyword evidence="4 18" id="KW-0963">Cytoplasm</keyword>
<keyword evidence="6 18" id="KW-0548">Nucleotidyltransferase</keyword>
<feature type="binding site" evidence="18">
    <location>
        <position position="178"/>
    </location>
    <ligand>
        <name>UDP-N-acetyl-alpha-D-glucosamine</name>
        <dbReference type="ChEBI" id="CHEBI:57705"/>
    </ligand>
</feature>
<dbReference type="GO" id="GO:0000902">
    <property type="term" value="P:cell morphogenesis"/>
    <property type="evidence" value="ECO:0007669"/>
    <property type="project" value="UniProtKB-UniRule"/>
</dbReference>
<dbReference type="RefSeq" id="WP_111729187.1">
    <property type="nucleotide sequence ID" value="NZ_QHKO01000002.1"/>
</dbReference>
<feature type="binding site" evidence="18">
    <location>
        <position position="111"/>
    </location>
    <ligand>
        <name>Mg(2+)</name>
        <dbReference type="ChEBI" id="CHEBI:18420"/>
    </ligand>
</feature>
<evidence type="ECO:0000256" key="7">
    <source>
        <dbReference type="ARBA" id="ARBA00022723"/>
    </source>
</evidence>
<evidence type="ECO:0000256" key="18">
    <source>
        <dbReference type="HAMAP-Rule" id="MF_01631"/>
    </source>
</evidence>
<evidence type="ECO:0000256" key="4">
    <source>
        <dbReference type="ARBA" id="ARBA00022490"/>
    </source>
</evidence>
<comment type="catalytic activity">
    <reaction evidence="16 18">
        <text>N-acetyl-alpha-D-glucosamine 1-phosphate + UTP + H(+) = UDP-N-acetyl-alpha-D-glucosamine + diphosphate</text>
        <dbReference type="Rhea" id="RHEA:13509"/>
        <dbReference type="ChEBI" id="CHEBI:15378"/>
        <dbReference type="ChEBI" id="CHEBI:33019"/>
        <dbReference type="ChEBI" id="CHEBI:46398"/>
        <dbReference type="ChEBI" id="CHEBI:57705"/>
        <dbReference type="ChEBI" id="CHEBI:57776"/>
        <dbReference type="EC" id="2.7.7.23"/>
    </reaction>
</comment>
<comment type="subcellular location">
    <subcellularLocation>
        <location evidence="1 18">Cytoplasm</location>
    </subcellularLocation>
</comment>
<dbReference type="UniPathway" id="UPA00973"/>
<feature type="binding site" evidence="18">
    <location>
        <position position="434"/>
    </location>
    <ligand>
        <name>acetyl-CoA</name>
        <dbReference type="ChEBI" id="CHEBI:57288"/>
    </ligand>
</feature>
<dbReference type="GO" id="GO:0009245">
    <property type="term" value="P:lipid A biosynthetic process"/>
    <property type="evidence" value="ECO:0007669"/>
    <property type="project" value="UniProtKB-UniRule"/>
</dbReference>
<evidence type="ECO:0000313" key="21">
    <source>
        <dbReference type="Proteomes" id="UP000249169"/>
    </source>
</evidence>
<dbReference type="Pfam" id="PF12804">
    <property type="entry name" value="NTP_transf_3"/>
    <property type="match status" value="1"/>
</dbReference>
<evidence type="ECO:0000256" key="12">
    <source>
        <dbReference type="ARBA" id="ARBA00023268"/>
    </source>
</evidence>
<dbReference type="Gene3D" id="2.160.10.10">
    <property type="entry name" value="Hexapeptide repeat proteins"/>
    <property type="match status" value="1"/>
</dbReference>
<dbReference type="GO" id="GO:0071555">
    <property type="term" value="P:cell wall organization"/>
    <property type="evidence" value="ECO:0007669"/>
    <property type="project" value="UniProtKB-KW"/>
</dbReference>
<feature type="binding site" evidence="18">
    <location>
        <position position="238"/>
    </location>
    <ligand>
        <name>UDP-N-acetyl-alpha-D-glucosamine</name>
        <dbReference type="ChEBI" id="CHEBI:57705"/>
    </ligand>
</feature>
<dbReference type="GO" id="GO:0009252">
    <property type="term" value="P:peptidoglycan biosynthetic process"/>
    <property type="evidence" value="ECO:0007669"/>
    <property type="project" value="UniProtKB-UniRule"/>
</dbReference>
<dbReference type="GO" id="GO:0008360">
    <property type="term" value="P:regulation of cell shape"/>
    <property type="evidence" value="ECO:0007669"/>
    <property type="project" value="UniProtKB-KW"/>
</dbReference>
<feature type="region of interest" description="N-acetyltransferase" evidence="18">
    <location>
        <begin position="262"/>
        <end position="466"/>
    </location>
</feature>
<evidence type="ECO:0000256" key="11">
    <source>
        <dbReference type="ARBA" id="ARBA00022984"/>
    </source>
</evidence>
<dbReference type="GO" id="GO:0005737">
    <property type="term" value="C:cytoplasm"/>
    <property type="evidence" value="ECO:0007669"/>
    <property type="project" value="UniProtKB-SubCell"/>
</dbReference>
<dbReference type="InterPro" id="IPR011004">
    <property type="entry name" value="Trimer_LpxA-like_sf"/>
</dbReference>
<keyword evidence="5 18" id="KW-0808">Transferase</keyword>
<dbReference type="UniPathway" id="UPA00113">
    <property type="reaction ID" value="UER00532"/>
</dbReference>
<dbReference type="GO" id="GO:0003977">
    <property type="term" value="F:UDP-N-acetylglucosamine diphosphorylase activity"/>
    <property type="evidence" value="ECO:0007669"/>
    <property type="project" value="UniProtKB-UniRule"/>
</dbReference>
<sequence length="466" mass="49499">MTPSTPFQSLILAAGMGTRMRSDTIKVLHPLLGTPLLGHVTQAALAAGSRQIIPILGHQRERVEAWLNAQPYADQIRVAVQNEQLGTAHAVACALDALDPDLPYTLILSGDVPNLDAQTLRDFINAAAASGCDLAVMTAILKDPASYGRIIRSTNGHLSAIVEYKDASEDQRLITEINAGIYLARTSFLREAIPAIMEAGTNNAQNEYYLTDLVALAARKEQARAWPVPTPELIQGVNDRLDLARATAYVRTRTLERWMKAGVTLIDPARTLIEPTATLEPDVVLEPDVSICGTSHIASGAYIEQGCRITDSHIGPGARLLAHCYLNQARVEADASIGPFAHLRPGADIGPGCKVGNFVEIKKSRMEEGAKASHLTYLGDAQVGAGANVGAGTITCNYDGKNKHRTTIGPGAFIGSNTALVAPISIGAGAYVGAGSTLTEDVPDRALGVARGRQRNIEGWAEPDPE</sequence>
<feature type="binding site" evidence="18">
    <location>
        <position position="344"/>
    </location>
    <ligand>
        <name>UDP-N-acetyl-alpha-D-glucosamine</name>
        <dbReference type="ChEBI" id="CHEBI:57705"/>
    </ligand>
</feature>
<keyword evidence="11 18" id="KW-0573">Peptidoglycan synthesis</keyword>
<dbReference type="GO" id="GO:0016020">
    <property type="term" value="C:membrane"/>
    <property type="evidence" value="ECO:0007669"/>
    <property type="project" value="GOC"/>
</dbReference>
<evidence type="ECO:0000256" key="6">
    <source>
        <dbReference type="ARBA" id="ARBA00022695"/>
    </source>
</evidence>
<dbReference type="AlphaFoldDB" id="A0A328C802"/>
<feature type="binding site" evidence="18">
    <location>
        <position position="388"/>
    </location>
    <ligand>
        <name>UDP-N-acetyl-alpha-D-glucosamine</name>
        <dbReference type="ChEBI" id="CHEBI:57705"/>
    </ligand>
</feature>
<evidence type="ECO:0000256" key="15">
    <source>
        <dbReference type="ARBA" id="ARBA00048247"/>
    </source>
</evidence>
<evidence type="ECO:0000256" key="1">
    <source>
        <dbReference type="ARBA" id="ARBA00004496"/>
    </source>
</evidence>
<dbReference type="OrthoDB" id="9775031at2"/>
<dbReference type="InterPro" id="IPR038009">
    <property type="entry name" value="GlmU_C_LbH"/>
</dbReference>
<dbReference type="CDD" id="cd03353">
    <property type="entry name" value="LbH_GlmU_C"/>
    <property type="match status" value="1"/>
</dbReference>
<feature type="binding site" evidence="18">
    <location>
        <begin position="86"/>
        <end position="87"/>
    </location>
    <ligand>
        <name>UDP-N-acetyl-alpha-D-glucosamine</name>
        <dbReference type="ChEBI" id="CHEBI:57705"/>
    </ligand>
</feature>
<dbReference type="PROSITE" id="PS00101">
    <property type="entry name" value="HEXAPEP_TRANSFERASES"/>
    <property type="match status" value="1"/>
</dbReference>
<feature type="binding site" evidence="18">
    <location>
        <begin position="109"/>
        <end position="111"/>
    </location>
    <ligand>
        <name>UDP-N-acetyl-alpha-D-glucosamine</name>
        <dbReference type="ChEBI" id="CHEBI:57705"/>
    </ligand>
</feature>
<dbReference type="SUPFAM" id="SSF53448">
    <property type="entry name" value="Nucleotide-diphospho-sugar transferases"/>
    <property type="match status" value="1"/>
</dbReference>
<keyword evidence="8 18" id="KW-0677">Repeat</keyword>
<dbReference type="HAMAP" id="MF_01631">
    <property type="entry name" value="GlmU"/>
    <property type="match status" value="1"/>
</dbReference>
<feature type="binding site" evidence="18">
    <location>
        <position position="391"/>
    </location>
    <ligand>
        <name>acetyl-CoA</name>
        <dbReference type="ChEBI" id="CHEBI:57288"/>
    </ligand>
</feature>
<keyword evidence="10 18" id="KW-0133">Cell shape</keyword>
<dbReference type="InterPro" id="IPR029044">
    <property type="entry name" value="Nucleotide-diphossugar_trans"/>
</dbReference>
<dbReference type="EC" id="2.7.7.23" evidence="18"/>
<feature type="region of interest" description="Pyrophosphorylase" evidence="18">
    <location>
        <begin position="1"/>
        <end position="240"/>
    </location>
</feature>
<organism evidence="20 21">
    <name type="scientific">Lujinxingia litoralis</name>
    <dbReference type="NCBI Taxonomy" id="2211119"/>
    <lineage>
        <taxon>Bacteria</taxon>
        <taxon>Deltaproteobacteria</taxon>
        <taxon>Bradymonadales</taxon>
        <taxon>Lujinxingiaceae</taxon>
        <taxon>Lujinxingia</taxon>
    </lineage>
</organism>
<evidence type="ECO:0000256" key="9">
    <source>
        <dbReference type="ARBA" id="ARBA00022842"/>
    </source>
</evidence>
<dbReference type="SUPFAM" id="SSF51161">
    <property type="entry name" value="Trimeric LpxA-like enzymes"/>
    <property type="match status" value="1"/>
</dbReference>
<comment type="subunit">
    <text evidence="18">Homotrimer.</text>
</comment>
<comment type="cofactor">
    <cofactor evidence="18">
        <name>Mg(2+)</name>
        <dbReference type="ChEBI" id="CHEBI:18420"/>
    </cofactor>
    <text evidence="18">Binds 1 Mg(2+) ion per subunit.</text>
</comment>
<evidence type="ECO:0000256" key="16">
    <source>
        <dbReference type="ARBA" id="ARBA00048493"/>
    </source>
</evidence>
<evidence type="ECO:0000256" key="3">
    <source>
        <dbReference type="ARBA" id="ARBA00007947"/>
    </source>
</evidence>
<gene>
    <name evidence="18 20" type="primary">glmU</name>
    <name evidence="20" type="ORF">DL240_07235</name>
</gene>
<feature type="active site" description="Proton acceptor" evidence="18">
    <location>
        <position position="374"/>
    </location>
</feature>
<comment type="pathway">
    <text evidence="18">Bacterial outer membrane biogenesis; LPS lipid A biosynthesis.</text>
</comment>
<dbReference type="InterPro" id="IPR025877">
    <property type="entry name" value="MobA-like_NTP_Trfase"/>
</dbReference>
<comment type="function">
    <text evidence="17 18">Catalyzes the last two sequential reactions in the de novo biosynthetic pathway for UDP-N-acetylglucosamine (UDP-GlcNAc). The C-terminal domain catalyzes the transfer of acetyl group from acetyl coenzyme A to glucosamine-1-phosphate (GlcN-1-P) to produce N-acetylglucosamine-1-phosphate (GlcNAc-1-P), which is converted into UDP-GlcNAc by the transfer of uridine 5-monophosphate (from uridine 5-triphosphate), a reaction catalyzed by the N-terminal domain.</text>
</comment>
<dbReference type="PANTHER" id="PTHR43584">
    <property type="entry name" value="NUCLEOTIDYL TRANSFERASE"/>
    <property type="match status" value="1"/>
</dbReference>
<comment type="pathway">
    <text evidence="18">Nucleotide-sugar biosynthesis; UDP-N-acetyl-alpha-D-glucosamine biosynthesis; UDP-N-acetyl-alpha-D-glucosamine from N-acetyl-alpha-D-glucosamine 1-phosphate: step 1/1.</text>
</comment>
<feature type="binding site" evidence="18">
    <location>
        <begin position="12"/>
        <end position="15"/>
    </location>
    <ligand>
        <name>UDP-N-acetyl-alpha-D-glucosamine</name>
        <dbReference type="ChEBI" id="CHEBI:57705"/>
    </ligand>
</feature>
<comment type="catalytic activity">
    <reaction evidence="15 18">
        <text>alpha-D-glucosamine 1-phosphate + acetyl-CoA = N-acetyl-alpha-D-glucosamine 1-phosphate + CoA + H(+)</text>
        <dbReference type="Rhea" id="RHEA:13725"/>
        <dbReference type="ChEBI" id="CHEBI:15378"/>
        <dbReference type="ChEBI" id="CHEBI:57287"/>
        <dbReference type="ChEBI" id="CHEBI:57288"/>
        <dbReference type="ChEBI" id="CHEBI:57776"/>
        <dbReference type="ChEBI" id="CHEBI:58516"/>
        <dbReference type="EC" id="2.3.1.157"/>
    </reaction>
</comment>
<feature type="binding site" evidence="18">
    <location>
        <position position="362"/>
    </location>
    <ligand>
        <name>UDP-N-acetyl-alpha-D-glucosamine</name>
        <dbReference type="ChEBI" id="CHEBI:57705"/>
    </ligand>
</feature>
<comment type="caution">
    <text evidence="20">The sequence shown here is derived from an EMBL/GenBank/DDBJ whole genome shotgun (WGS) entry which is preliminary data.</text>
</comment>
<feature type="binding site" evidence="18">
    <location>
        <position position="148"/>
    </location>
    <ligand>
        <name>UDP-N-acetyl-alpha-D-glucosamine</name>
        <dbReference type="ChEBI" id="CHEBI:57705"/>
    </ligand>
</feature>
<feature type="binding site" evidence="18">
    <location>
        <position position="451"/>
    </location>
    <ligand>
        <name>acetyl-CoA</name>
        <dbReference type="ChEBI" id="CHEBI:57288"/>
    </ligand>
</feature>
<evidence type="ECO:0000256" key="13">
    <source>
        <dbReference type="ARBA" id="ARBA00023315"/>
    </source>
</evidence>
<comment type="similarity">
    <text evidence="2 18">In the C-terminal section; belongs to the transferase hexapeptide repeat family.</text>
</comment>
<protein>
    <recommendedName>
        <fullName evidence="18">Bifunctional protein GlmU</fullName>
    </recommendedName>
    <domain>
        <recommendedName>
            <fullName evidence="18">UDP-N-acetylglucosamine pyrophosphorylase</fullName>
            <ecNumber evidence="18">2.7.7.23</ecNumber>
        </recommendedName>
        <alternativeName>
            <fullName evidence="18">N-acetylglucosamine-1-phosphate uridyltransferase</fullName>
        </alternativeName>
    </domain>
    <domain>
        <recommendedName>
            <fullName evidence="18">Glucosamine-1-phosphate N-acetyltransferase</fullName>
            <ecNumber evidence="18">2.3.1.157</ecNumber>
        </recommendedName>
    </domain>
</protein>
<dbReference type="Gene3D" id="3.90.550.10">
    <property type="entry name" value="Spore Coat Polysaccharide Biosynthesis Protein SpsA, Chain A"/>
    <property type="match status" value="1"/>
</dbReference>
<keyword evidence="7 18" id="KW-0479">Metal-binding</keyword>
<reference evidence="20 21" key="1">
    <citation type="submission" date="2018-05" db="EMBL/GenBank/DDBJ databases">
        <title>Lujinxingia marina gen. nov. sp. nov., a new facultative anaerobic member of the class Deltaproteobacteria, and proposal of Lujinxingaceae fam. nov.</title>
        <authorList>
            <person name="Li C.-M."/>
        </authorList>
    </citation>
    <scope>NUCLEOTIDE SEQUENCE [LARGE SCALE GENOMIC DNA]</scope>
    <source>
        <strain evidence="20 21">B210</strain>
    </source>
</reference>
<feature type="binding site" evidence="18">
    <location>
        <position position="238"/>
    </location>
    <ligand>
        <name>Mg(2+)</name>
        <dbReference type="ChEBI" id="CHEBI:18420"/>
    </ligand>
</feature>
<feature type="binding site" evidence="18">
    <location>
        <position position="81"/>
    </location>
    <ligand>
        <name>UDP-N-acetyl-alpha-D-glucosamine</name>
        <dbReference type="ChEBI" id="CHEBI:57705"/>
    </ligand>
</feature>
<feature type="binding site" evidence="18">
    <location>
        <position position="26"/>
    </location>
    <ligand>
        <name>UDP-N-acetyl-alpha-D-glucosamine</name>
        <dbReference type="ChEBI" id="CHEBI:57705"/>
    </ligand>
</feature>
<feature type="domain" description="MobA-like NTP transferase" evidence="19">
    <location>
        <begin position="10"/>
        <end position="139"/>
    </location>
</feature>
<dbReference type="GO" id="GO:0019134">
    <property type="term" value="F:glucosamine-1-phosphate N-acetyltransferase activity"/>
    <property type="evidence" value="ECO:0007669"/>
    <property type="project" value="UniProtKB-UniRule"/>
</dbReference>
<dbReference type="InterPro" id="IPR005882">
    <property type="entry name" value="Bifunctional_GlmU"/>
</dbReference>
<evidence type="ECO:0000256" key="14">
    <source>
        <dbReference type="ARBA" id="ARBA00023316"/>
    </source>
</evidence>
<dbReference type="InterPro" id="IPR050065">
    <property type="entry name" value="GlmU-like"/>
</dbReference>
<accession>A0A328C802</accession>
<comment type="pathway">
    <text evidence="18">Nucleotide-sugar biosynthesis; UDP-N-acetyl-alpha-D-glucosamine biosynthesis; N-acetyl-alpha-D-glucosamine 1-phosphate from alpha-D-glucosamine 6-phosphate (route II): step 2/2.</text>
</comment>
<feature type="binding site" evidence="18">
    <location>
        <begin position="397"/>
        <end position="398"/>
    </location>
    <ligand>
        <name>acetyl-CoA</name>
        <dbReference type="ChEBI" id="CHEBI:57288"/>
    </ligand>
</feature>
<dbReference type="GO" id="GO:0000287">
    <property type="term" value="F:magnesium ion binding"/>
    <property type="evidence" value="ECO:0007669"/>
    <property type="project" value="UniProtKB-UniRule"/>
</dbReference>
<dbReference type="NCBIfam" id="TIGR01173">
    <property type="entry name" value="glmU"/>
    <property type="match status" value="1"/>
</dbReference>
<comment type="similarity">
    <text evidence="3 18">In the N-terminal section; belongs to the N-acetylglucosamine-1-phosphate uridyltransferase family.</text>
</comment>
<feature type="binding site" evidence="18">
    <location>
        <position position="163"/>
    </location>
    <ligand>
        <name>UDP-N-acetyl-alpha-D-glucosamine</name>
        <dbReference type="ChEBI" id="CHEBI:57705"/>
    </ligand>
</feature>
<dbReference type="CDD" id="cd02540">
    <property type="entry name" value="GT2_GlmU_N_bac"/>
    <property type="match status" value="1"/>
</dbReference>
<keyword evidence="14 18" id="KW-0961">Cell wall biogenesis/degradation</keyword>
<dbReference type="GO" id="GO:0006048">
    <property type="term" value="P:UDP-N-acetylglucosamine biosynthetic process"/>
    <property type="evidence" value="ECO:0007669"/>
    <property type="project" value="UniProtKB-UniPathway"/>
</dbReference>
<keyword evidence="21" id="KW-1185">Reference proteome</keyword>
<feature type="binding site" evidence="18">
    <location>
        <position position="416"/>
    </location>
    <ligand>
        <name>acetyl-CoA</name>
        <dbReference type="ChEBI" id="CHEBI:57288"/>
    </ligand>
</feature>
<name>A0A328C802_9DELT</name>
<dbReference type="EMBL" id="QHKO01000002">
    <property type="protein sequence ID" value="RAL23933.1"/>
    <property type="molecule type" value="Genomic_DNA"/>
</dbReference>
<keyword evidence="9 18" id="KW-0460">Magnesium</keyword>
<evidence type="ECO:0000259" key="19">
    <source>
        <dbReference type="Pfam" id="PF12804"/>
    </source>
</evidence>
<dbReference type="InterPro" id="IPR018357">
    <property type="entry name" value="Hexapep_transf_CS"/>
</dbReference>
<dbReference type="InterPro" id="IPR001451">
    <property type="entry name" value="Hexapep"/>
</dbReference>